<keyword evidence="4" id="KW-0249">Electron transport</keyword>
<comment type="caution">
    <text evidence="9">The sequence shown here is derived from an EMBL/GenBank/DDBJ whole genome shotgun (WGS) entry which is preliminary data.</text>
</comment>
<sequence>MDRPPHPGGGPPPAPRLPPRAGSERTRPAGDGPGAVRAGLCAALLLLLALPLLLSASTPGASSPPADEPEARLGHAVYQRRCARCHATGMHREGPAHCGVVGRAAATQPGFRYSEALRRSGITWTPAELDAWLSDPESRVPGQAMDVQVSSPVARRRLIAYLATLEPCTPVAARRP</sequence>
<evidence type="ECO:0000313" key="10">
    <source>
        <dbReference type="Proteomes" id="UP000037660"/>
    </source>
</evidence>
<evidence type="ECO:0000256" key="4">
    <source>
        <dbReference type="ARBA" id="ARBA00022982"/>
    </source>
</evidence>
<dbReference type="GO" id="GO:0009055">
    <property type="term" value="F:electron transfer activity"/>
    <property type="evidence" value="ECO:0007669"/>
    <property type="project" value="InterPro"/>
</dbReference>
<dbReference type="GO" id="GO:0020037">
    <property type="term" value="F:heme binding"/>
    <property type="evidence" value="ECO:0007669"/>
    <property type="project" value="InterPro"/>
</dbReference>
<evidence type="ECO:0000256" key="6">
    <source>
        <dbReference type="PROSITE-ProRule" id="PRU00433"/>
    </source>
</evidence>
<dbReference type="PANTHER" id="PTHR11961">
    <property type="entry name" value="CYTOCHROME C"/>
    <property type="match status" value="1"/>
</dbReference>
<evidence type="ECO:0000256" key="3">
    <source>
        <dbReference type="ARBA" id="ARBA00022723"/>
    </source>
</evidence>
<feature type="domain" description="Cytochrome c" evidence="8">
    <location>
        <begin position="69"/>
        <end position="166"/>
    </location>
</feature>
<dbReference type="Proteomes" id="UP000037660">
    <property type="component" value="Unassembled WGS sequence"/>
</dbReference>
<dbReference type="InterPro" id="IPR009056">
    <property type="entry name" value="Cyt_c-like_dom"/>
</dbReference>
<feature type="region of interest" description="Disordered" evidence="7">
    <location>
        <begin position="1"/>
        <end position="33"/>
    </location>
</feature>
<keyword evidence="1" id="KW-0813">Transport</keyword>
<keyword evidence="3 6" id="KW-0479">Metal-binding</keyword>
<keyword evidence="10" id="KW-1185">Reference proteome</keyword>
<evidence type="ECO:0000256" key="1">
    <source>
        <dbReference type="ARBA" id="ARBA00022448"/>
    </source>
</evidence>
<keyword evidence="2 6" id="KW-0349">Heme</keyword>
<evidence type="ECO:0000259" key="8">
    <source>
        <dbReference type="PROSITE" id="PS51007"/>
    </source>
</evidence>
<evidence type="ECO:0000256" key="2">
    <source>
        <dbReference type="ARBA" id="ARBA00022617"/>
    </source>
</evidence>
<evidence type="ECO:0000313" key="9">
    <source>
        <dbReference type="EMBL" id="GAP35933.1"/>
    </source>
</evidence>
<protein>
    <submittedName>
        <fullName evidence="9">Cytochrome c</fullName>
    </submittedName>
</protein>
<evidence type="ECO:0000256" key="7">
    <source>
        <dbReference type="SAM" id="MobiDB-lite"/>
    </source>
</evidence>
<evidence type="ECO:0000256" key="5">
    <source>
        <dbReference type="ARBA" id="ARBA00023004"/>
    </source>
</evidence>
<dbReference type="PROSITE" id="PS51007">
    <property type="entry name" value="CYTC"/>
    <property type="match status" value="1"/>
</dbReference>
<reference evidence="10" key="1">
    <citation type="submission" date="2015-07" db="EMBL/GenBank/DDBJ databases">
        <title>Discovery of a poly(ethylene terephthalate assimilation.</title>
        <authorList>
            <person name="Yoshida S."/>
            <person name="Hiraga K."/>
            <person name="Takehana T."/>
            <person name="Taniguchi I."/>
            <person name="Yamaji H."/>
            <person name="Maeda Y."/>
            <person name="Toyohara K."/>
            <person name="Miyamoto K."/>
            <person name="Kimura Y."/>
            <person name="Oda K."/>
        </authorList>
    </citation>
    <scope>NUCLEOTIDE SEQUENCE [LARGE SCALE GENOMIC DNA]</scope>
    <source>
        <strain evidence="10">NBRC 110686 / TISTR 2288 / 201-F6</strain>
    </source>
</reference>
<dbReference type="AlphaFoldDB" id="A0A0K8NZX9"/>
<dbReference type="InterPro" id="IPR036909">
    <property type="entry name" value="Cyt_c-like_dom_sf"/>
</dbReference>
<dbReference type="SUPFAM" id="SSF46626">
    <property type="entry name" value="Cytochrome c"/>
    <property type="match status" value="1"/>
</dbReference>
<dbReference type="EMBL" id="BBYR01000030">
    <property type="protein sequence ID" value="GAP35933.1"/>
    <property type="molecule type" value="Genomic_DNA"/>
</dbReference>
<gene>
    <name evidence="9" type="ORF">ISF6_1773</name>
</gene>
<dbReference type="Gene3D" id="1.10.760.10">
    <property type="entry name" value="Cytochrome c-like domain"/>
    <property type="match status" value="1"/>
</dbReference>
<keyword evidence="5 6" id="KW-0408">Iron</keyword>
<name>A0A0K8NZX9_PISS1</name>
<feature type="compositionally biased region" description="Pro residues" evidence="7">
    <location>
        <begin position="1"/>
        <end position="18"/>
    </location>
</feature>
<reference evidence="9 10" key="2">
    <citation type="journal article" date="2016" name="Science">
        <title>A bacterium that degrades and assimilates poly(ethylene terephthalate).</title>
        <authorList>
            <person name="Yoshida S."/>
            <person name="Hiraga K."/>
            <person name="Takehana T."/>
            <person name="Taniguchi I."/>
            <person name="Yamaji H."/>
            <person name="Maeda Y."/>
            <person name="Toyohara K."/>
            <person name="Miyamoto K."/>
            <person name="Kimura Y."/>
            <person name="Oda K."/>
        </authorList>
    </citation>
    <scope>NUCLEOTIDE SEQUENCE [LARGE SCALE GENOMIC DNA]</scope>
    <source>
        <strain evidence="10">NBRC 110686 / TISTR 2288 / 201-F6</strain>
    </source>
</reference>
<dbReference type="GO" id="GO:0046872">
    <property type="term" value="F:metal ion binding"/>
    <property type="evidence" value="ECO:0007669"/>
    <property type="project" value="UniProtKB-KW"/>
</dbReference>
<accession>A0A0K8NZX9</accession>
<proteinExistence type="predicted"/>
<organism evidence="9 10">
    <name type="scientific">Piscinibacter sakaiensis</name>
    <name type="common">Ideonella sakaiensis</name>
    <dbReference type="NCBI Taxonomy" id="1547922"/>
    <lineage>
        <taxon>Bacteria</taxon>
        <taxon>Pseudomonadati</taxon>
        <taxon>Pseudomonadota</taxon>
        <taxon>Betaproteobacteria</taxon>
        <taxon>Burkholderiales</taxon>
        <taxon>Sphaerotilaceae</taxon>
        <taxon>Piscinibacter</taxon>
    </lineage>
</organism>
<dbReference type="STRING" id="1547922.ISF6_1773"/>
<dbReference type="InterPro" id="IPR002327">
    <property type="entry name" value="Cyt_c_1A/1B"/>
</dbReference>
<dbReference type="PRINTS" id="PR00604">
    <property type="entry name" value="CYTCHRMECIAB"/>
</dbReference>